<dbReference type="SUPFAM" id="SSF48008">
    <property type="entry name" value="GntR ligand-binding domain-like"/>
    <property type="match status" value="1"/>
</dbReference>
<dbReference type="InterPro" id="IPR008920">
    <property type="entry name" value="TF_FadR/GntR_C"/>
</dbReference>
<dbReference type="SMART" id="SM00345">
    <property type="entry name" value="HTH_GNTR"/>
    <property type="match status" value="1"/>
</dbReference>
<dbReference type="InterPro" id="IPR036388">
    <property type="entry name" value="WH-like_DNA-bd_sf"/>
</dbReference>
<evidence type="ECO:0000256" key="1">
    <source>
        <dbReference type="ARBA" id="ARBA00023015"/>
    </source>
</evidence>
<name>A0A1R1QCJ6_9BACI</name>
<reference evidence="5 6" key="1">
    <citation type="submission" date="2017-01" db="EMBL/GenBank/DDBJ databases">
        <title>Bacillus phylogenomics.</title>
        <authorList>
            <person name="Dunlap C."/>
        </authorList>
    </citation>
    <scope>NUCLEOTIDE SEQUENCE [LARGE SCALE GENOMIC DNA]</scope>
    <source>
        <strain evidence="5 6">NRRL B-41282</strain>
    </source>
</reference>
<dbReference type="Gene3D" id="1.10.10.10">
    <property type="entry name" value="Winged helix-like DNA-binding domain superfamily/Winged helix DNA-binding domain"/>
    <property type="match status" value="1"/>
</dbReference>
<dbReference type="OrthoDB" id="9782299at2"/>
<dbReference type="PROSITE" id="PS50949">
    <property type="entry name" value="HTH_GNTR"/>
    <property type="match status" value="1"/>
</dbReference>
<comment type="caution">
    <text evidence="5">The sequence shown here is derived from an EMBL/GenBank/DDBJ whole genome shotgun (WGS) entry which is preliminary data.</text>
</comment>
<gene>
    <name evidence="5" type="ORF">BW143_17755</name>
</gene>
<dbReference type="Pfam" id="PF07729">
    <property type="entry name" value="FCD"/>
    <property type="match status" value="1"/>
</dbReference>
<dbReference type="RefSeq" id="WP_076760878.1">
    <property type="nucleotide sequence ID" value="NZ_JARMMH010000011.1"/>
</dbReference>
<dbReference type="SUPFAM" id="SSF46785">
    <property type="entry name" value="Winged helix' DNA-binding domain"/>
    <property type="match status" value="1"/>
</dbReference>
<evidence type="ECO:0000256" key="2">
    <source>
        <dbReference type="ARBA" id="ARBA00023125"/>
    </source>
</evidence>
<feature type="domain" description="HTH gntR-type" evidence="4">
    <location>
        <begin position="9"/>
        <end position="77"/>
    </location>
</feature>
<organism evidence="5 6">
    <name type="scientific">Bacillus swezeyi</name>
    <dbReference type="NCBI Taxonomy" id="1925020"/>
    <lineage>
        <taxon>Bacteria</taxon>
        <taxon>Bacillati</taxon>
        <taxon>Bacillota</taxon>
        <taxon>Bacilli</taxon>
        <taxon>Bacillales</taxon>
        <taxon>Bacillaceae</taxon>
        <taxon>Bacillus</taxon>
    </lineage>
</organism>
<sequence>MKYKQIKTKKIYEEVAEALLESIKNGEIQPGDKLDSVQLLAESFQVSRSAVREALSALKAMGMVEMRQGEGTYVKRFESDQVSIPLSAALLMKKKDVAELLEVRKILEIGAVSGAAQKRTEEDLEHMRTALQDMKQADGNGELGEKADLAFHLALAGASQNDLLKGLMNHVSSLLIETMRETRKIWLFSKKTSVQRLYEEHEAIYQAVKERDGQKAEKAMLDHLTNVEKVLAAYFEETKQADETAI</sequence>
<evidence type="ECO:0000259" key="4">
    <source>
        <dbReference type="PROSITE" id="PS50949"/>
    </source>
</evidence>
<keyword evidence="2" id="KW-0238">DNA-binding</keyword>
<dbReference type="GO" id="GO:0003700">
    <property type="term" value="F:DNA-binding transcription factor activity"/>
    <property type="evidence" value="ECO:0007669"/>
    <property type="project" value="InterPro"/>
</dbReference>
<dbReference type="PANTHER" id="PTHR43537:SF5">
    <property type="entry name" value="UXU OPERON TRANSCRIPTIONAL REGULATOR"/>
    <property type="match status" value="1"/>
</dbReference>
<dbReference type="Proteomes" id="UP000187367">
    <property type="component" value="Unassembled WGS sequence"/>
</dbReference>
<keyword evidence="6" id="KW-1185">Reference proteome</keyword>
<keyword evidence="3" id="KW-0804">Transcription</keyword>
<dbReference type="InterPro" id="IPR000524">
    <property type="entry name" value="Tscrpt_reg_HTH_GntR"/>
</dbReference>
<dbReference type="GO" id="GO:0003677">
    <property type="term" value="F:DNA binding"/>
    <property type="evidence" value="ECO:0007669"/>
    <property type="project" value="UniProtKB-KW"/>
</dbReference>
<dbReference type="PANTHER" id="PTHR43537">
    <property type="entry name" value="TRANSCRIPTIONAL REGULATOR, GNTR FAMILY"/>
    <property type="match status" value="1"/>
</dbReference>
<dbReference type="Gene3D" id="1.20.120.530">
    <property type="entry name" value="GntR ligand-binding domain-like"/>
    <property type="match status" value="1"/>
</dbReference>
<dbReference type="AlphaFoldDB" id="A0A1R1QCJ6"/>
<dbReference type="PRINTS" id="PR00035">
    <property type="entry name" value="HTHGNTR"/>
</dbReference>
<dbReference type="EMBL" id="MTJL01000037">
    <property type="protein sequence ID" value="OMI00869.1"/>
    <property type="molecule type" value="Genomic_DNA"/>
</dbReference>
<keyword evidence="1" id="KW-0805">Transcription regulation</keyword>
<protein>
    <submittedName>
        <fullName evidence="5">Transcriptional regulator</fullName>
    </submittedName>
</protein>
<dbReference type="CDD" id="cd07377">
    <property type="entry name" value="WHTH_GntR"/>
    <property type="match status" value="1"/>
</dbReference>
<dbReference type="InterPro" id="IPR036390">
    <property type="entry name" value="WH_DNA-bd_sf"/>
</dbReference>
<evidence type="ECO:0000313" key="5">
    <source>
        <dbReference type="EMBL" id="OMI00869.1"/>
    </source>
</evidence>
<evidence type="ECO:0000313" key="6">
    <source>
        <dbReference type="Proteomes" id="UP000187367"/>
    </source>
</evidence>
<dbReference type="InterPro" id="IPR011711">
    <property type="entry name" value="GntR_C"/>
</dbReference>
<proteinExistence type="predicted"/>
<dbReference type="Pfam" id="PF00392">
    <property type="entry name" value="GntR"/>
    <property type="match status" value="1"/>
</dbReference>
<accession>A0A1R1QCJ6</accession>
<dbReference type="SMART" id="SM00895">
    <property type="entry name" value="FCD"/>
    <property type="match status" value="1"/>
</dbReference>
<accession>A0A1R1S0A0</accession>
<evidence type="ECO:0000256" key="3">
    <source>
        <dbReference type="ARBA" id="ARBA00023163"/>
    </source>
</evidence>